<evidence type="ECO:0000313" key="3">
    <source>
        <dbReference type="EMBL" id="KAG0014131.1"/>
    </source>
</evidence>
<reference evidence="3" key="1">
    <citation type="journal article" date="2020" name="Fungal Divers.">
        <title>Resolving the Mortierellaceae phylogeny through synthesis of multi-gene phylogenetics and phylogenomics.</title>
        <authorList>
            <person name="Vandepol N."/>
            <person name="Liber J."/>
            <person name="Desiro A."/>
            <person name="Na H."/>
            <person name="Kennedy M."/>
            <person name="Barry K."/>
            <person name="Grigoriev I.V."/>
            <person name="Miller A.N."/>
            <person name="O'Donnell K."/>
            <person name="Stajich J.E."/>
            <person name="Bonito G."/>
        </authorList>
    </citation>
    <scope>NUCLEOTIDE SEQUENCE</scope>
    <source>
        <strain evidence="3">NRRL 2769</strain>
    </source>
</reference>
<feature type="domain" description="BOD1/SHG1" evidence="2">
    <location>
        <begin position="6"/>
        <end position="105"/>
    </location>
</feature>
<sequence>MTPEELAALYKRRGDFDSTRKNLLSDFQNSSVGKQFTTQLGDILQNCIDEDPALLQREKSEFHQLMVERIRKSSEYKTVQQFLDSLLQPTQYMSKIENTLMTIVKEHAPPPATEQETSTDKDKEKDKDKDYKSSKKHHVAGTTTSSHEESGSTQLNPKFGSPSSLSSATSSSSKSTVPLPLHPSRKYDSNGSRPSDKRNKDRPSRRELDLSLPPRPQPRKRESPSTATNGSILPHAIKKESSHRESSSKSTDPSLEQPTKHSDANRPVSDSNNTNSANNADDSSRKVVPKKRNRRRIRLQVQNQSRMAMVDGSRAKKLAKKALRDSNHKDHGEDTGLDSSVDAGAAFTSSQESSQEPNLSMESIETTVPRLVPEAMASVIDSLKDEPTKRLDILTTETPAVSGMGEKEKPSDGESKGDANEEADKEAKADTKMDIDEPLPTTTAGAPKDRDTSSPKTDALEESTEGPRSESTLVSIPSKDDKESTSDASLLKSPVTPTNTTATATARSSPSISSSSPSTPTSHLNSPTAHSSSNGTAHRKRDSETAEHHKSSPGGHGGHHSKRPGHHPLPLPPRPNIVPLPPKPTVSSLNKRPSIHSRGSSSALPTLGSAGGSGSPSIGSSP</sequence>
<feature type="compositionally biased region" description="Low complexity" evidence="1">
    <location>
        <begin position="269"/>
        <end position="281"/>
    </location>
</feature>
<keyword evidence="4" id="KW-1185">Reference proteome</keyword>
<feature type="compositionally biased region" description="Pro residues" evidence="1">
    <location>
        <begin position="567"/>
        <end position="584"/>
    </location>
</feature>
<protein>
    <recommendedName>
        <fullName evidence="2">BOD1/SHG1 domain-containing protein</fullName>
    </recommendedName>
</protein>
<feature type="region of interest" description="Disordered" evidence="1">
    <location>
        <begin position="382"/>
        <end position="622"/>
    </location>
</feature>
<evidence type="ECO:0000256" key="1">
    <source>
        <dbReference type="SAM" id="MobiDB-lite"/>
    </source>
</evidence>
<organism evidence="3 4">
    <name type="scientific">Entomortierella chlamydospora</name>
    <dbReference type="NCBI Taxonomy" id="101097"/>
    <lineage>
        <taxon>Eukaryota</taxon>
        <taxon>Fungi</taxon>
        <taxon>Fungi incertae sedis</taxon>
        <taxon>Mucoromycota</taxon>
        <taxon>Mortierellomycotina</taxon>
        <taxon>Mortierellomycetes</taxon>
        <taxon>Mortierellales</taxon>
        <taxon>Mortierellaceae</taxon>
        <taxon>Entomortierella</taxon>
    </lineage>
</organism>
<feature type="compositionally biased region" description="Basic and acidic residues" evidence="1">
    <location>
        <begin position="118"/>
        <end position="133"/>
    </location>
</feature>
<feature type="compositionally biased region" description="Basic and acidic residues" evidence="1">
    <location>
        <begin position="425"/>
        <end position="435"/>
    </location>
</feature>
<proteinExistence type="predicted"/>
<accession>A0A9P6MUM2</accession>
<dbReference type="EMBL" id="JAAAID010000760">
    <property type="protein sequence ID" value="KAG0014131.1"/>
    <property type="molecule type" value="Genomic_DNA"/>
</dbReference>
<dbReference type="Pfam" id="PF05205">
    <property type="entry name" value="COMPASS-Shg1"/>
    <property type="match status" value="1"/>
</dbReference>
<feature type="compositionally biased region" description="Basic and acidic residues" evidence="1">
    <location>
        <begin position="382"/>
        <end position="392"/>
    </location>
</feature>
<evidence type="ECO:0000259" key="2">
    <source>
        <dbReference type="Pfam" id="PF05205"/>
    </source>
</evidence>
<dbReference type="AlphaFoldDB" id="A0A9P6MUM2"/>
<feature type="compositionally biased region" description="Basic and acidic residues" evidence="1">
    <location>
        <begin position="322"/>
        <end position="334"/>
    </location>
</feature>
<feature type="compositionally biased region" description="Basic and acidic residues" evidence="1">
    <location>
        <begin position="541"/>
        <end position="550"/>
    </location>
</feature>
<feature type="compositionally biased region" description="Basic and acidic residues" evidence="1">
    <location>
        <begin position="194"/>
        <end position="209"/>
    </location>
</feature>
<dbReference type="InterPro" id="IPR055264">
    <property type="entry name" value="BOD1/SHG1_dom"/>
</dbReference>
<feature type="compositionally biased region" description="Basic and acidic residues" evidence="1">
    <location>
        <begin position="405"/>
        <end position="419"/>
    </location>
</feature>
<feature type="compositionally biased region" description="Low complexity" evidence="1">
    <location>
        <begin position="161"/>
        <end position="175"/>
    </location>
</feature>
<name>A0A9P6MUM2_9FUNG</name>
<feature type="compositionally biased region" description="Basic residues" evidence="1">
    <location>
        <begin position="557"/>
        <end position="566"/>
    </location>
</feature>
<comment type="caution">
    <text evidence="3">The sequence shown here is derived from an EMBL/GenBank/DDBJ whole genome shotgun (WGS) entry which is preliminary data.</text>
</comment>
<feature type="compositionally biased region" description="Basic residues" evidence="1">
    <location>
        <begin position="287"/>
        <end position="298"/>
    </location>
</feature>
<dbReference type="Proteomes" id="UP000703661">
    <property type="component" value="Unassembled WGS sequence"/>
</dbReference>
<feature type="compositionally biased region" description="Low complexity" evidence="1">
    <location>
        <begin position="493"/>
        <end position="528"/>
    </location>
</feature>
<feature type="region of interest" description="Disordered" evidence="1">
    <location>
        <begin position="107"/>
        <end position="365"/>
    </location>
</feature>
<feature type="compositionally biased region" description="Polar residues" evidence="1">
    <location>
        <begin position="347"/>
        <end position="365"/>
    </location>
</feature>
<feature type="compositionally biased region" description="Low complexity" evidence="1">
    <location>
        <begin position="599"/>
        <end position="608"/>
    </location>
</feature>
<evidence type="ECO:0000313" key="4">
    <source>
        <dbReference type="Proteomes" id="UP000703661"/>
    </source>
</evidence>
<feature type="compositionally biased region" description="Basic and acidic residues" evidence="1">
    <location>
        <begin position="237"/>
        <end position="247"/>
    </location>
</feature>
<gene>
    <name evidence="3" type="ORF">BGZ80_010633</name>
</gene>